<proteinExistence type="predicted"/>
<dbReference type="InterPro" id="IPR010661">
    <property type="entry name" value="RVT_thumb"/>
</dbReference>
<reference evidence="8 9" key="1">
    <citation type="submission" date="2019-09" db="EMBL/GenBank/DDBJ databases">
        <title>Bird 10,000 Genomes (B10K) Project - Family phase.</title>
        <authorList>
            <person name="Zhang G."/>
        </authorList>
    </citation>
    <scope>NUCLEOTIDE SEQUENCE [LARGE SCALE GENOMIC DNA]</scope>
    <source>
        <strain evidence="8">B10K-DU-002-15</strain>
        <tissue evidence="8">Muscle</tissue>
    </source>
</reference>
<dbReference type="GO" id="GO:0016787">
    <property type="term" value="F:hydrolase activity"/>
    <property type="evidence" value="ECO:0007669"/>
    <property type="project" value="UniProtKB-KW"/>
</dbReference>
<evidence type="ECO:0000256" key="1">
    <source>
        <dbReference type="ARBA" id="ARBA00022679"/>
    </source>
</evidence>
<organism evidence="8 9">
    <name type="scientific">Toxostoma redivivum</name>
    <name type="common">California thrasher</name>
    <dbReference type="NCBI Taxonomy" id="99882"/>
    <lineage>
        <taxon>Eukaryota</taxon>
        <taxon>Metazoa</taxon>
        <taxon>Chordata</taxon>
        <taxon>Craniata</taxon>
        <taxon>Vertebrata</taxon>
        <taxon>Euteleostomi</taxon>
        <taxon>Archelosauria</taxon>
        <taxon>Archosauria</taxon>
        <taxon>Dinosauria</taxon>
        <taxon>Saurischia</taxon>
        <taxon>Theropoda</taxon>
        <taxon>Coelurosauria</taxon>
        <taxon>Aves</taxon>
        <taxon>Neognathae</taxon>
        <taxon>Neoaves</taxon>
        <taxon>Telluraves</taxon>
        <taxon>Australaves</taxon>
        <taxon>Passeriformes</taxon>
        <taxon>Mimidae</taxon>
        <taxon>Toxostoma</taxon>
    </lineage>
</organism>
<keyword evidence="5" id="KW-0378">Hydrolase</keyword>
<dbReference type="GO" id="GO:0035613">
    <property type="term" value="F:RNA stem-loop binding"/>
    <property type="evidence" value="ECO:0007669"/>
    <property type="project" value="TreeGrafter"/>
</dbReference>
<sequence length="52" mass="5933">MEISSKINNLHDLQQLLGEINWMRSILGITNDDIPSLLDLLRGDTDIRSPRT</sequence>
<keyword evidence="4" id="KW-0255">Endonuclease</keyword>
<dbReference type="EMBL" id="VXBI01009032">
    <property type="protein sequence ID" value="NWS87926.1"/>
    <property type="molecule type" value="Genomic_DNA"/>
</dbReference>
<evidence type="ECO:0000256" key="5">
    <source>
        <dbReference type="ARBA" id="ARBA00022801"/>
    </source>
</evidence>
<keyword evidence="6" id="KW-0695">RNA-directed DNA polymerase</keyword>
<protein>
    <submittedName>
        <fullName evidence="8">POK6 protein</fullName>
    </submittedName>
</protein>
<feature type="non-terminal residue" evidence="8">
    <location>
        <position position="52"/>
    </location>
</feature>
<dbReference type="PANTHER" id="PTHR41694">
    <property type="entry name" value="ENDOGENOUS RETROVIRUS GROUP K MEMBER POL PROTEIN"/>
    <property type="match status" value="1"/>
</dbReference>
<dbReference type="AlphaFoldDB" id="A0A7K5J1Y9"/>
<comment type="caution">
    <text evidence="8">The sequence shown here is derived from an EMBL/GenBank/DDBJ whole genome shotgun (WGS) entry which is preliminary data.</text>
</comment>
<dbReference type="InterPro" id="IPR043128">
    <property type="entry name" value="Rev_trsase/Diguanyl_cyclase"/>
</dbReference>
<evidence type="ECO:0000313" key="8">
    <source>
        <dbReference type="EMBL" id="NWS87926.1"/>
    </source>
</evidence>
<keyword evidence="1" id="KW-0808">Transferase</keyword>
<dbReference type="Pfam" id="PF06817">
    <property type="entry name" value="RVT_thumb"/>
    <property type="match status" value="1"/>
</dbReference>
<evidence type="ECO:0000256" key="6">
    <source>
        <dbReference type="ARBA" id="ARBA00022918"/>
    </source>
</evidence>
<feature type="domain" description="Reverse transcriptase thumb" evidence="7">
    <location>
        <begin position="6"/>
        <end position="52"/>
    </location>
</feature>
<dbReference type="GO" id="GO:0003964">
    <property type="term" value="F:RNA-directed DNA polymerase activity"/>
    <property type="evidence" value="ECO:0007669"/>
    <property type="project" value="UniProtKB-KW"/>
</dbReference>
<evidence type="ECO:0000313" key="9">
    <source>
        <dbReference type="Proteomes" id="UP000523146"/>
    </source>
</evidence>
<evidence type="ECO:0000256" key="3">
    <source>
        <dbReference type="ARBA" id="ARBA00022722"/>
    </source>
</evidence>
<keyword evidence="2" id="KW-0548">Nucleotidyltransferase</keyword>
<evidence type="ECO:0000256" key="2">
    <source>
        <dbReference type="ARBA" id="ARBA00022695"/>
    </source>
</evidence>
<evidence type="ECO:0000259" key="7">
    <source>
        <dbReference type="Pfam" id="PF06817"/>
    </source>
</evidence>
<dbReference type="PANTHER" id="PTHR41694:SF3">
    <property type="entry name" value="RNA-DIRECTED DNA POLYMERASE-RELATED"/>
    <property type="match status" value="1"/>
</dbReference>
<name>A0A7K5J1Y9_TOXRE</name>
<keyword evidence="9" id="KW-1185">Reference proteome</keyword>
<dbReference type="GO" id="GO:0004519">
    <property type="term" value="F:endonuclease activity"/>
    <property type="evidence" value="ECO:0007669"/>
    <property type="project" value="UniProtKB-KW"/>
</dbReference>
<dbReference type="Gene3D" id="3.30.70.270">
    <property type="match status" value="1"/>
</dbReference>
<feature type="non-terminal residue" evidence="8">
    <location>
        <position position="1"/>
    </location>
</feature>
<keyword evidence="3" id="KW-0540">Nuclease</keyword>
<evidence type="ECO:0000256" key="4">
    <source>
        <dbReference type="ARBA" id="ARBA00022759"/>
    </source>
</evidence>
<accession>A0A7K5J1Y9</accession>
<gene>
    <name evidence="8" type="primary">Ervk6</name>
    <name evidence="8" type="ORF">TOXRED_R15436</name>
</gene>
<dbReference type="Proteomes" id="UP000523146">
    <property type="component" value="Unassembled WGS sequence"/>
</dbReference>